<accession>A0ABQ6JUI4</accession>
<gene>
    <name evidence="2" type="ORF">GCM10025869_15820</name>
</gene>
<keyword evidence="1" id="KW-0472">Membrane</keyword>
<feature type="transmembrane region" description="Helical" evidence="1">
    <location>
        <begin position="39"/>
        <end position="61"/>
    </location>
</feature>
<dbReference type="RefSeq" id="WP_284299184.1">
    <property type="nucleotide sequence ID" value="NZ_BSVA01000001.1"/>
</dbReference>
<comment type="caution">
    <text evidence="2">The sequence shown here is derived from an EMBL/GenBank/DDBJ whole genome shotgun (WGS) entry which is preliminary data.</text>
</comment>
<keyword evidence="1" id="KW-1133">Transmembrane helix</keyword>
<proteinExistence type="predicted"/>
<keyword evidence="3" id="KW-1185">Reference proteome</keyword>
<dbReference type="Proteomes" id="UP001157069">
    <property type="component" value="Unassembled WGS sequence"/>
</dbReference>
<organism evidence="2 3">
    <name type="scientific">Homoserinibacter gongjuensis</name>
    <dbReference type="NCBI Taxonomy" id="1162968"/>
    <lineage>
        <taxon>Bacteria</taxon>
        <taxon>Bacillati</taxon>
        <taxon>Actinomycetota</taxon>
        <taxon>Actinomycetes</taxon>
        <taxon>Micrococcales</taxon>
        <taxon>Microbacteriaceae</taxon>
        <taxon>Homoserinibacter</taxon>
    </lineage>
</organism>
<keyword evidence="1" id="KW-0812">Transmembrane</keyword>
<name>A0ABQ6JUI4_9MICO</name>
<sequence length="72" mass="7549">MLVLVRWLLAVPHLLIVGLVTADIMLYPVPALNTLAGQAAFAGGYSVLNLLVVIAGFFLLVTGPTRPVCSTS</sequence>
<reference evidence="3" key="1">
    <citation type="journal article" date="2019" name="Int. J. Syst. Evol. Microbiol.">
        <title>The Global Catalogue of Microorganisms (GCM) 10K type strain sequencing project: providing services to taxonomists for standard genome sequencing and annotation.</title>
        <authorList>
            <consortium name="The Broad Institute Genomics Platform"/>
            <consortium name="The Broad Institute Genome Sequencing Center for Infectious Disease"/>
            <person name="Wu L."/>
            <person name="Ma J."/>
        </authorList>
    </citation>
    <scope>NUCLEOTIDE SEQUENCE [LARGE SCALE GENOMIC DNA]</scope>
    <source>
        <strain evidence="3">NBRC 108755</strain>
    </source>
</reference>
<protein>
    <submittedName>
        <fullName evidence="2">Uncharacterized protein</fullName>
    </submittedName>
</protein>
<evidence type="ECO:0000313" key="3">
    <source>
        <dbReference type="Proteomes" id="UP001157069"/>
    </source>
</evidence>
<evidence type="ECO:0000256" key="1">
    <source>
        <dbReference type="SAM" id="Phobius"/>
    </source>
</evidence>
<evidence type="ECO:0000313" key="2">
    <source>
        <dbReference type="EMBL" id="GMA91053.1"/>
    </source>
</evidence>
<feature type="transmembrane region" description="Helical" evidence="1">
    <location>
        <begin position="7"/>
        <end position="27"/>
    </location>
</feature>
<dbReference type="EMBL" id="BSVA01000001">
    <property type="protein sequence ID" value="GMA91053.1"/>
    <property type="molecule type" value="Genomic_DNA"/>
</dbReference>